<sequence>STPLQLEDCTQGVWAEEPRPQLPRDEGEIDNMPGKLSFDTPFLFLVRKVGKKSPLPVAVGIFTNADTDPQKDTPVE</sequence>
<accession>A0AAN4ZRT7</accession>
<evidence type="ECO:0000313" key="2">
    <source>
        <dbReference type="EMBL" id="GMR43257.1"/>
    </source>
</evidence>
<reference evidence="3" key="1">
    <citation type="submission" date="2022-10" db="EMBL/GenBank/DDBJ databases">
        <title>Genome assembly of Pristionchus species.</title>
        <authorList>
            <person name="Yoshida K."/>
            <person name="Sommer R.J."/>
        </authorList>
    </citation>
    <scope>NUCLEOTIDE SEQUENCE [LARGE SCALE GENOMIC DNA]</scope>
    <source>
        <strain evidence="3">RS5460</strain>
    </source>
</reference>
<proteinExistence type="predicted"/>
<dbReference type="EMBL" id="BTRK01000003">
    <property type="protein sequence ID" value="GMR43257.1"/>
    <property type="molecule type" value="Genomic_DNA"/>
</dbReference>
<feature type="region of interest" description="Disordered" evidence="1">
    <location>
        <begin position="1"/>
        <end position="33"/>
    </location>
</feature>
<gene>
    <name evidence="2" type="ORF">PMAYCL1PPCAC_13453</name>
</gene>
<dbReference type="AlphaFoldDB" id="A0AAN4ZRT7"/>
<dbReference type="Proteomes" id="UP001328107">
    <property type="component" value="Unassembled WGS sequence"/>
</dbReference>
<protein>
    <submittedName>
        <fullName evidence="2">Uncharacterized protein</fullName>
    </submittedName>
</protein>
<evidence type="ECO:0000256" key="1">
    <source>
        <dbReference type="SAM" id="MobiDB-lite"/>
    </source>
</evidence>
<comment type="caution">
    <text evidence="2">The sequence shown here is derived from an EMBL/GenBank/DDBJ whole genome shotgun (WGS) entry which is preliminary data.</text>
</comment>
<evidence type="ECO:0000313" key="3">
    <source>
        <dbReference type="Proteomes" id="UP001328107"/>
    </source>
</evidence>
<feature type="compositionally biased region" description="Basic and acidic residues" evidence="1">
    <location>
        <begin position="16"/>
        <end position="26"/>
    </location>
</feature>
<feature type="non-terminal residue" evidence="2">
    <location>
        <position position="1"/>
    </location>
</feature>
<name>A0AAN4ZRT7_9BILA</name>
<keyword evidence="3" id="KW-1185">Reference proteome</keyword>
<organism evidence="2 3">
    <name type="scientific">Pristionchus mayeri</name>
    <dbReference type="NCBI Taxonomy" id="1317129"/>
    <lineage>
        <taxon>Eukaryota</taxon>
        <taxon>Metazoa</taxon>
        <taxon>Ecdysozoa</taxon>
        <taxon>Nematoda</taxon>
        <taxon>Chromadorea</taxon>
        <taxon>Rhabditida</taxon>
        <taxon>Rhabditina</taxon>
        <taxon>Diplogasteromorpha</taxon>
        <taxon>Diplogasteroidea</taxon>
        <taxon>Neodiplogasteridae</taxon>
        <taxon>Pristionchus</taxon>
    </lineage>
</organism>